<dbReference type="OrthoDB" id="67403at2"/>
<feature type="chain" id="PRO_5015725743" evidence="1">
    <location>
        <begin position="27"/>
        <end position="161"/>
    </location>
</feature>
<organism evidence="2 3">
    <name type="scientific">Sphingomonas pokkalii</name>
    <dbReference type="NCBI Taxonomy" id="2175090"/>
    <lineage>
        <taxon>Bacteria</taxon>
        <taxon>Pseudomonadati</taxon>
        <taxon>Pseudomonadota</taxon>
        <taxon>Alphaproteobacteria</taxon>
        <taxon>Sphingomonadales</taxon>
        <taxon>Sphingomonadaceae</taxon>
        <taxon>Sphingomonas</taxon>
    </lineage>
</organism>
<proteinExistence type="predicted"/>
<sequence length="161" mass="16050">MASNPRPLIGLLAGVTAGLVASAAMAAFQHQAGKLIPKGDQSDGDPATVKAADAVVEATTGEKVSEPYREASGQAVHYIVGGVLGGIYGVITEYRPEAASGFGGAYGVVTSALLDEGAVPALGLGNGPAETPAAIHAYGAASHLVFGWVLEGVRRIIAGAR</sequence>
<evidence type="ECO:0000313" key="3">
    <source>
        <dbReference type="Proteomes" id="UP000245890"/>
    </source>
</evidence>
<comment type="caution">
    <text evidence="2">The sequence shown here is derived from an EMBL/GenBank/DDBJ whole genome shotgun (WGS) entry which is preliminary data.</text>
</comment>
<feature type="signal peptide" evidence="1">
    <location>
        <begin position="1"/>
        <end position="26"/>
    </location>
</feature>
<dbReference type="AlphaFoldDB" id="A0A2U0SC19"/>
<dbReference type="RefSeq" id="WP_116468356.1">
    <property type="nucleotide sequence ID" value="NZ_QENQ01000001.1"/>
</dbReference>
<keyword evidence="3" id="KW-1185">Reference proteome</keyword>
<accession>A0A2U0SC19</accession>
<reference evidence="2 3" key="1">
    <citation type="submission" date="2018-05" db="EMBL/GenBank/DDBJ databases">
        <title>Description of Sphingomonas pokkalii sp nov, isolated from the rhizosphere of saline tolerant pokkali rice and its draft genome analysis.</title>
        <authorList>
            <person name="Menon R."/>
            <person name="Kumari S."/>
            <person name="Rameshkumar N."/>
        </authorList>
    </citation>
    <scope>NUCLEOTIDE SEQUENCE [LARGE SCALE GENOMIC DNA]</scope>
    <source>
        <strain evidence="2 3">L3B27</strain>
    </source>
</reference>
<evidence type="ECO:0000256" key="1">
    <source>
        <dbReference type="SAM" id="SignalP"/>
    </source>
</evidence>
<gene>
    <name evidence="2" type="ORF">DD559_05845</name>
</gene>
<name>A0A2U0SC19_9SPHN</name>
<evidence type="ECO:0000313" key="2">
    <source>
        <dbReference type="EMBL" id="PVX28913.1"/>
    </source>
</evidence>
<dbReference type="EMBL" id="QENQ01000001">
    <property type="protein sequence ID" value="PVX28913.1"/>
    <property type="molecule type" value="Genomic_DNA"/>
</dbReference>
<protein>
    <submittedName>
        <fullName evidence="2">DUF1440 domain-containing protein</fullName>
    </submittedName>
</protein>
<dbReference type="Proteomes" id="UP000245890">
    <property type="component" value="Unassembled WGS sequence"/>
</dbReference>
<keyword evidence="1" id="KW-0732">Signal</keyword>